<dbReference type="PANTHER" id="PTHR19920">
    <property type="entry name" value="WD40 PROTEIN CIAO1"/>
    <property type="match status" value="1"/>
</dbReference>
<dbReference type="PROSITE" id="PS50294">
    <property type="entry name" value="WD_REPEATS_REGION"/>
    <property type="match status" value="1"/>
</dbReference>
<accession>A0AA86PES3</accession>
<organism evidence="2">
    <name type="scientific">Hexamita inflata</name>
    <dbReference type="NCBI Taxonomy" id="28002"/>
    <lineage>
        <taxon>Eukaryota</taxon>
        <taxon>Metamonada</taxon>
        <taxon>Diplomonadida</taxon>
        <taxon>Hexamitidae</taxon>
        <taxon>Hexamitinae</taxon>
        <taxon>Hexamita</taxon>
    </lineage>
</organism>
<dbReference type="EMBL" id="CATOUU010000569">
    <property type="protein sequence ID" value="CAI9934412.1"/>
    <property type="molecule type" value="Genomic_DNA"/>
</dbReference>
<dbReference type="InterPro" id="IPR015943">
    <property type="entry name" value="WD40/YVTN_repeat-like_dom_sf"/>
</dbReference>
<dbReference type="SUPFAM" id="SSF50978">
    <property type="entry name" value="WD40 repeat-like"/>
    <property type="match status" value="1"/>
</dbReference>
<dbReference type="PROSITE" id="PS50082">
    <property type="entry name" value="WD_REPEATS_2"/>
    <property type="match status" value="1"/>
</dbReference>
<sequence length="373" mass="42622">MYCRLSKIATTPNLVNRLLSPIASELVSLTDFSFDIMRLINNLICYLLFCMSNRYSQYWSTSLHQMKLVKKLQAHNDRIWHACFSQNNQFLATCCADGQVNLYSADYKLIQQLPHPATVRQCCFSDDSTKLYVACYNCNLYVYALEDNEFKTFAILEKAHSKEIKSVAVQRKFIATCARDRCVHIWKTNQMYEDDYDCISVLQTHTQDIKSVFFGQKQLCSVGYDNTICLYNEQFMDEEFDYQLKAIYKSPVGPEEETDIANEIGCTVWSGVFNDQGIVVVDQLGYISLLQLDNDKLVIKAHKKIHSSAIYKVIKSGLGYVTAGQDGSVKIINNQFEIDWELKGHTGEVNSVATNGKDIVSVGDDGILYIWNW</sequence>
<dbReference type="PANTHER" id="PTHR19920:SF0">
    <property type="entry name" value="CYTOSOLIC IRON-SULFUR PROTEIN ASSEMBLY PROTEIN CIAO1-RELATED"/>
    <property type="match status" value="1"/>
</dbReference>
<dbReference type="EMBL" id="CAXDID020000402">
    <property type="protein sequence ID" value="CAL6087607.1"/>
    <property type="molecule type" value="Genomic_DNA"/>
</dbReference>
<dbReference type="AlphaFoldDB" id="A0AA86PES3"/>
<evidence type="ECO:0000256" key="1">
    <source>
        <dbReference type="PROSITE-ProRule" id="PRU00221"/>
    </source>
</evidence>
<protein>
    <submittedName>
        <fullName evidence="2">Cia1</fullName>
    </submittedName>
</protein>
<dbReference type="GO" id="GO:0016226">
    <property type="term" value="P:iron-sulfur cluster assembly"/>
    <property type="evidence" value="ECO:0007669"/>
    <property type="project" value="TreeGrafter"/>
</dbReference>
<feature type="repeat" description="WD" evidence="1">
    <location>
        <begin position="342"/>
        <end position="373"/>
    </location>
</feature>
<gene>
    <name evidence="2" type="ORF">HINF_LOCUS22057</name>
    <name evidence="3" type="ORF">HINF_LOCUS63726</name>
</gene>
<evidence type="ECO:0000313" key="4">
    <source>
        <dbReference type="Proteomes" id="UP001642409"/>
    </source>
</evidence>
<dbReference type="Pfam" id="PF00400">
    <property type="entry name" value="WD40"/>
    <property type="match status" value="5"/>
</dbReference>
<dbReference type="Gene3D" id="2.130.10.10">
    <property type="entry name" value="YVTN repeat-like/Quinoprotein amine dehydrogenase"/>
    <property type="match status" value="3"/>
</dbReference>
<reference evidence="3 4" key="2">
    <citation type="submission" date="2024-07" db="EMBL/GenBank/DDBJ databases">
        <authorList>
            <person name="Akdeniz Z."/>
        </authorList>
    </citation>
    <scope>NUCLEOTIDE SEQUENCE [LARGE SCALE GENOMIC DNA]</scope>
</reference>
<keyword evidence="1" id="KW-0853">WD repeat</keyword>
<dbReference type="InterPro" id="IPR036322">
    <property type="entry name" value="WD40_repeat_dom_sf"/>
</dbReference>
<comment type="caution">
    <text evidence="2">The sequence shown here is derived from an EMBL/GenBank/DDBJ whole genome shotgun (WGS) entry which is preliminary data.</text>
</comment>
<evidence type="ECO:0000313" key="2">
    <source>
        <dbReference type="EMBL" id="CAI9934412.1"/>
    </source>
</evidence>
<keyword evidence="4" id="KW-1185">Reference proteome</keyword>
<dbReference type="GO" id="GO:0097361">
    <property type="term" value="C:cytosolic [4Fe-4S] assembly targeting complex"/>
    <property type="evidence" value="ECO:0007669"/>
    <property type="project" value="TreeGrafter"/>
</dbReference>
<proteinExistence type="predicted"/>
<reference evidence="2" key="1">
    <citation type="submission" date="2023-06" db="EMBL/GenBank/DDBJ databases">
        <authorList>
            <person name="Kurt Z."/>
        </authorList>
    </citation>
    <scope>NUCLEOTIDE SEQUENCE</scope>
</reference>
<dbReference type="SMART" id="SM00320">
    <property type="entry name" value="WD40"/>
    <property type="match status" value="6"/>
</dbReference>
<name>A0AA86PES3_9EUKA</name>
<dbReference type="InterPro" id="IPR001680">
    <property type="entry name" value="WD40_rpt"/>
</dbReference>
<evidence type="ECO:0000313" key="3">
    <source>
        <dbReference type="EMBL" id="CAL6087607.1"/>
    </source>
</evidence>
<dbReference type="Proteomes" id="UP001642409">
    <property type="component" value="Unassembled WGS sequence"/>
</dbReference>